<sequence length="357" mass="39950">MTTIQMTFVNPFVPQQIPSPTPKTKPKLRSCLSPSRSPSITPYADDSAAPTPSGSRSTSFSSCTSANGDGWKRTKCVRWQEMNGCAVTSTHDTYSHEEYDRTPLEPPSVAERECVLPERGSRCLSLSRDCFLSDSNSYLDDDEDESEDTSADSYFLNTPPPTETCSEDGEADEHEAREKEDWEECMDRRRQMFAMMCPQLRQLNDGHHSPVDHDRHPEFEGYKSISATLANLLKLVSDDQNEHPADQEGEEEQEEVEEVVKGDSCGFGFTSLTRDILEIDTPSLVSSESELGLDDDDCIIQSPGGSNNGSGNSTMIPNVPQQHQQQGMMCAEELVMAAWSNQQKQNERGRERMRREI</sequence>
<proteinExistence type="predicted"/>
<feature type="compositionally biased region" description="Low complexity" evidence="1">
    <location>
        <begin position="29"/>
        <end position="39"/>
    </location>
</feature>
<dbReference type="AlphaFoldDB" id="A0AAX4KHU4"/>
<accession>A0AAX4KHU4</accession>
<feature type="compositionally biased region" description="Low complexity" evidence="1">
    <location>
        <begin position="51"/>
        <end position="65"/>
    </location>
</feature>
<feature type="region of interest" description="Disordered" evidence="1">
    <location>
        <begin position="13"/>
        <end position="69"/>
    </location>
</feature>
<dbReference type="RefSeq" id="XP_066083561.1">
    <property type="nucleotide sequence ID" value="XM_066227464.1"/>
</dbReference>
<reference evidence="2 3" key="1">
    <citation type="submission" date="2024-01" db="EMBL/GenBank/DDBJ databases">
        <title>Comparative genomics of Cryptococcus and Kwoniella reveals pathogenesis evolution and contrasting modes of karyotype evolution via chromosome fusion or intercentromeric recombination.</title>
        <authorList>
            <person name="Coelho M.A."/>
            <person name="David-Palma M."/>
            <person name="Shea T."/>
            <person name="Bowers K."/>
            <person name="McGinley-Smith S."/>
            <person name="Mohammad A.W."/>
            <person name="Gnirke A."/>
            <person name="Yurkov A.M."/>
            <person name="Nowrousian M."/>
            <person name="Sun S."/>
            <person name="Cuomo C.A."/>
            <person name="Heitman J."/>
        </authorList>
    </citation>
    <scope>NUCLEOTIDE SEQUENCE [LARGE SCALE GENOMIC DNA]</scope>
    <source>
        <strain evidence="2 3">PYCC6329</strain>
    </source>
</reference>
<dbReference type="Proteomes" id="UP001358614">
    <property type="component" value="Chromosome 1"/>
</dbReference>
<gene>
    <name evidence="2" type="ORF">V865_003675</name>
</gene>
<feature type="region of interest" description="Disordered" evidence="1">
    <location>
        <begin position="240"/>
        <end position="261"/>
    </location>
</feature>
<dbReference type="EMBL" id="CP144089">
    <property type="protein sequence ID" value="WWD05594.1"/>
    <property type="molecule type" value="Genomic_DNA"/>
</dbReference>
<protein>
    <submittedName>
        <fullName evidence="2">Uncharacterized protein</fullName>
    </submittedName>
</protein>
<organism evidence="2 3">
    <name type="scientific">Kwoniella europaea PYCC6329</name>
    <dbReference type="NCBI Taxonomy" id="1423913"/>
    <lineage>
        <taxon>Eukaryota</taxon>
        <taxon>Fungi</taxon>
        <taxon>Dikarya</taxon>
        <taxon>Basidiomycota</taxon>
        <taxon>Agaricomycotina</taxon>
        <taxon>Tremellomycetes</taxon>
        <taxon>Tremellales</taxon>
        <taxon>Cryptococcaceae</taxon>
        <taxon>Kwoniella</taxon>
    </lineage>
</organism>
<dbReference type="GeneID" id="91102478"/>
<feature type="compositionally biased region" description="Acidic residues" evidence="1">
    <location>
        <begin position="247"/>
        <end position="257"/>
    </location>
</feature>
<evidence type="ECO:0000313" key="3">
    <source>
        <dbReference type="Proteomes" id="UP001358614"/>
    </source>
</evidence>
<dbReference type="KEGG" id="ker:91102478"/>
<name>A0AAX4KHU4_9TREE</name>
<evidence type="ECO:0000313" key="2">
    <source>
        <dbReference type="EMBL" id="WWD05594.1"/>
    </source>
</evidence>
<feature type="region of interest" description="Disordered" evidence="1">
    <location>
        <begin position="137"/>
        <end position="183"/>
    </location>
</feature>
<evidence type="ECO:0000256" key="1">
    <source>
        <dbReference type="SAM" id="MobiDB-lite"/>
    </source>
</evidence>
<feature type="compositionally biased region" description="Acidic residues" evidence="1">
    <location>
        <begin position="139"/>
        <end position="150"/>
    </location>
</feature>
<keyword evidence="3" id="KW-1185">Reference proteome</keyword>
<feature type="compositionally biased region" description="Basic and acidic residues" evidence="1">
    <location>
        <begin position="174"/>
        <end position="183"/>
    </location>
</feature>